<dbReference type="KEGG" id="plei:Q9312_17605"/>
<dbReference type="EMBL" id="CP133548">
    <property type="protein sequence ID" value="WMS87033.1"/>
    <property type="molecule type" value="Genomic_DNA"/>
</dbReference>
<evidence type="ECO:0000259" key="2">
    <source>
        <dbReference type="Pfam" id="PF13511"/>
    </source>
</evidence>
<evidence type="ECO:0000313" key="4">
    <source>
        <dbReference type="Proteomes" id="UP001239782"/>
    </source>
</evidence>
<dbReference type="InterPro" id="IPR025392">
    <property type="entry name" value="DUF4124"/>
</dbReference>
<dbReference type="GO" id="GO:0009289">
    <property type="term" value="C:pilus"/>
    <property type="evidence" value="ECO:0007669"/>
    <property type="project" value="InterPro"/>
</dbReference>
<comment type="similarity">
    <text evidence="1">Belongs to the N-Me-Phe pilin family.</text>
</comment>
<evidence type="ECO:0000256" key="1">
    <source>
        <dbReference type="ARBA" id="ARBA00005233"/>
    </source>
</evidence>
<dbReference type="SUPFAM" id="SSF54523">
    <property type="entry name" value="Pili subunits"/>
    <property type="match status" value="1"/>
</dbReference>
<proteinExistence type="inferred from homology"/>
<gene>
    <name evidence="3" type="ORF">Q9312_17605</name>
</gene>
<protein>
    <submittedName>
        <fullName evidence="3">DUF4124 domain-containing protein</fullName>
    </submittedName>
</protein>
<organism evidence="3 4">
    <name type="scientific">Pleionea litopenaei</name>
    <dbReference type="NCBI Taxonomy" id="3070815"/>
    <lineage>
        <taxon>Bacteria</taxon>
        <taxon>Pseudomonadati</taxon>
        <taxon>Pseudomonadota</taxon>
        <taxon>Gammaproteobacteria</taxon>
        <taxon>Oceanospirillales</taxon>
        <taxon>Pleioneaceae</taxon>
        <taxon>Pleionea</taxon>
    </lineage>
</organism>
<dbReference type="RefSeq" id="WP_309202171.1">
    <property type="nucleotide sequence ID" value="NZ_CP133548.1"/>
</dbReference>
<sequence length="396" mass="44981">MRFIFLMVCVFTCGLLLSATKLYKWVDEKGQVHYSDKPHAAGQVEEQTLNSSNVPQVSIPTPLPINLPDPRRVIFVANQPLFSQSLVARQQVGEYRFGQDCVSPTALNLSRFGASSPHHRMFPSATRLSAVAASQFIQKKLKATYQEAAQIKKNRELLDSTVIFEIAEATIVACNPKVRRDRRKGLAAETDPEQYRWYQFTQAQAYLKVNWWVQDPKGSLLFKGQTEASTSRWSKNTNVDKTVLKVFEQATQNLLSDSNFVAWLSSGQKEESLWSKITGSHSESQQESMYLTRAKIAQALSYMTQGKVMVAEYYMMEGEWPDQRLFAQGFDDATLLTEHNIETLNLLNDGSIQAYLNFSRPDYITLTPTAKGSMILWKCYTSLDSRFVETLNCEQE</sequence>
<feature type="domain" description="DUF4124" evidence="2">
    <location>
        <begin position="16"/>
        <end position="58"/>
    </location>
</feature>
<evidence type="ECO:0000313" key="3">
    <source>
        <dbReference type="EMBL" id="WMS87033.1"/>
    </source>
</evidence>
<dbReference type="AlphaFoldDB" id="A0AA51RSU6"/>
<dbReference type="GO" id="GO:0007155">
    <property type="term" value="P:cell adhesion"/>
    <property type="evidence" value="ECO:0007669"/>
    <property type="project" value="InterPro"/>
</dbReference>
<accession>A0AA51RSU6</accession>
<name>A0AA51RSU6_9GAMM</name>
<keyword evidence="4" id="KW-1185">Reference proteome</keyword>
<dbReference type="InterPro" id="IPR045584">
    <property type="entry name" value="Pilin-like"/>
</dbReference>
<dbReference type="InterPro" id="IPR001082">
    <property type="entry name" value="Pilin"/>
</dbReference>
<dbReference type="Pfam" id="PF00114">
    <property type="entry name" value="Pilin"/>
    <property type="match status" value="1"/>
</dbReference>
<dbReference type="Proteomes" id="UP001239782">
    <property type="component" value="Chromosome"/>
</dbReference>
<reference evidence="3 4" key="1">
    <citation type="submission" date="2023-08" db="EMBL/GenBank/DDBJ databases">
        <title>Pleionea litopenaei sp. nov., isolated from stomach of juvenile Litopenaeus vannamei.</title>
        <authorList>
            <person name="Rho A.M."/>
            <person name="Hwang C.Y."/>
        </authorList>
    </citation>
    <scope>NUCLEOTIDE SEQUENCE [LARGE SCALE GENOMIC DNA]</scope>
    <source>
        <strain evidence="3 4">HL-JVS1</strain>
    </source>
</reference>
<dbReference type="Gene3D" id="3.30.700.10">
    <property type="entry name" value="Glycoprotein, Type 4 Pilin"/>
    <property type="match status" value="1"/>
</dbReference>
<dbReference type="Pfam" id="PF13511">
    <property type="entry name" value="DUF4124"/>
    <property type="match status" value="1"/>
</dbReference>